<organism evidence="1 2">
    <name type="scientific">Dreissena polymorpha</name>
    <name type="common">Zebra mussel</name>
    <name type="synonym">Mytilus polymorpha</name>
    <dbReference type="NCBI Taxonomy" id="45954"/>
    <lineage>
        <taxon>Eukaryota</taxon>
        <taxon>Metazoa</taxon>
        <taxon>Spiralia</taxon>
        <taxon>Lophotrochozoa</taxon>
        <taxon>Mollusca</taxon>
        <taxon>Bivalvia</taxon>
        <taxon>Autobranchia</taxon>
        <taxon>Heteroconchia</taxon>
        <taxon>Euheterodonta</taxon>
        <taxon>Imparidentia</taxon>
        <taxon>Neoheterodontei</taxon>
        <taxon>Myida</taxon>
        <taxon>Dreissenoidea</taxon>
        <taxon>Dreissenidae</taxon>
        <taxon>Dreissena</taxon>
    </lineage>
</organism>
<accession>A0A9D4KP10</accession>
<dbReference type="AlphaFoldDB" id="A0A9D4KP10"/>
<proteinExistence type="predicted"/>
<name>A0A9D4KP10_DREPO</name>
<dbReference type="EMBL" id="JAIWYP010000004">
    <property type="protein sequence ID" value="KAH3842974.1"/>
    <property type="molecule type" value="Genomic_DNA"/>
</dbReference>
<sequence length="53" mass="6352">MENHCHHHKGNTGLHQHLSQKILKIRWPDKISNKELWRRTNQPSVEEDILQSC</sequence>
<gene>
    <name evidence="1" type="ORF">DPMN_116480</name>
</gene>
<keyword evidence="2" id="KW-1185">Reference proteome</keyword>
<dbReference type="Proteomes" id="UP000828390">
    <property type="component" value="Unassembled WGS sequence"/>
</dbReference>
<evidence type="ECO:0000313" key="1">
    <source>
        <dbReference type="EMBL" id="KAH3842974.1"/>
    </source>
</evidence>
<reference evidence="1" key="1">
    <citation type="journal article" date="2019" name="bioRxiv">
        <title>The Genome of the Zebra Mussel, Dreissena polymorpha: A Resource for Invasive Species Research.</title>
        <authorList>
            <person name="McCartney M.A."/>
            <person name="Auch B."/>
            <person name="Kono T."/>
            <person name="Mallez S."/>
            <person name="Zhang Y."/>
            <person name="Obille A."/>
            <person name="Becker A."/>
            <person name="Abrahante J.E."/>
            <person name="Garbe J."/>
            <person name="Badalamenti J.P."/>
            <person name="Herman A."/>
            <person name="Mangelson H."/>
            <person name="Liachko I."/>
            <person name="Sullivan S."/>
            <person name="Sone E.D."/>
            <person name="Koren S."/>
            <person name="Silverstein K.A.T."/>
            <person name="Beckman K.B."/>
            <person name="Gohl D.M."/>
        </authorList>
    </citation>
    <scope>NUCLEOTIDE SEQUENCE</scope>
    <source>
        <strain evidence="1">Duluth1</strain>
        <tissue evidence="1">Whole animal</tissue>
    </source>
</reference>
<evidence type="ECO:0000313" key="2">
    <source>
        <dbReference type="Proteomes" id="UP000828390"/>
    </source>
</evidence>
<reference evidence="1" key="2">
    <citation type="submission" date="2020-11" db="EMBL/GenBank/DDBJ databases">
        <authorList>
            <person name="McCartney M.A."/>
            <person name="Auch B."/>
            <person name="Kono T."/>
            <person name="Mallez S."/>
            <person name="Becker A."/>
            <person name="Gohl D.M."/>
            <person name="Silverstein K.A.T."/>
            <person name="Koren S."/>
            <person name="Bechman K.B."/>
            <person name="Herman A."/>
            <person name="Abrahante J.E."/>
            <person name="Garbe J."/>
        </authorList>
    </citation>
    <scope>NUCLEOTIDE SEQUENCE</scope>
    <source>
        <strain evidence="1">Duluth1</strain>
        <tissue evidence="1">Whole animal</tissue>
    </source>
</reference>
<comment type="caution">
    <text evidence="1">The sequence shown here is derived from an EMBL/GenBank/DDBJ whole genome shotgun (WGS) entry which is preliminary data.</text>
</comment>
<protein>
    <submittedName>
        <fullName evidence="1">Uncharacterized protein</fullName>
    </submittedName>
</protein>